<protein>
    <recommendedName>
        <fullName evidence="2">DUF1802 family protein</fullName>
    </recommendedName>
</protein>
<dbReference type="InterPro" id="IPR014923">
    <property type="entry name" value="DUF1802"/>
</dbReference>
<dbReference type="AlphaFoldDB" id="A0A6J4JU69"/>
<gene>
    <name evidence="1" type="ORF">AVDCRST_MAG77-4394</name>
</gene>
<evidence type="ECO:0000313" key="1">
    <source>
        <dbReference type="EMBL" id="CAA9287361.1"/>
    </source>
</evidence>
<name>A0A6J4JU69_9CHLR</name>
<reference evidence="1" key="1">
    <citation type="submission" date="2020-02" db="EMBL/GenBank/DDBJ databases">
        <authorList>
            <person name="Meier V. D."/>
        </authorList>
    </citation>
    <scope>NUCLEOTIDE SEQUENCE</scope>
    <source>
        <strain evidence="1">AVDCRST_MAG77</strain>
    </source>
</reference>
<accession>A0A6J4JU69</accession>
<dbReference type="EMBL" id="CADCTC010000231">
    <property type="protein sequence ID" value="CAA9287361.1"/>
    <property type="molecule type" value="Genomic_DNA"/>
</dbReference>
<organism evidence="1">
    <name type="scientific">uncultured Chloroflexota bacterium</name>
    <dbReference type="NCBI Taxonomy" id="166587"/>
    <lineage>
        <taxon>Bacteria</taxon>
        <taxon>Bacillati</taxon>
        <taxon>Chloroflexota</taxon>
        <taxon>environmental samples</taxon>
    </lineage>
</organism>
<sequence>MTTLQSSPLPVPREQEPTAVEPVALKEWDLVCRLLLAGEQVLLLRKGGIHEPHRGGFAVEHESFFLYPNTEHQQADLVQERFRDRLVWPAPPAPAHETGIVQVPGFCRVVTVREVRQVRDPAVLAPLAAHTCWTQALFEQRLRYKPERPLLAVVVRTYRLPQPVALPYHRAYAGCRSWVPLRDEVPASLVDQAEPVLDGVSFARNADQVLGMIDLIDRQDSR</sequence>
<evidence type="ECO:0008006" key="2">
    <source>
        <dbReference type="Google" id="ProtNLM"/>
    </source>
</evidence>
<dbReference type="Pfam" id="PF08819">
    <property type="entry name" value="DUF1802"/>
    <property type="match status" value="1"/>
</dbReference>
<proteinExistence type="predicted"/>